<proteinExistence type="predicted"/>
<comment type="caution">
    <text evidence="1">The sequence shown here is derived from an EMBL/GenBank/DDBJ whole genome shotgun (WGS) entry which is preliminary data.</text>
</comment>
<reference evidence="2" key="1">
    <citation type="journal article" date="2019" name="Int. J. Syst. Evol. Microbiol.">
        <title>The Global Catalogue of Microorganisms (GCM) 10K type strain sequencing project: providing services to taxonomists for standard genome sequencing and annotation.</title>
        <authorList>
            <consortium name="The Broad Institute Genomics Platform"/>
            <consortium name="The Broad Institute Genome Sequencing Center for Infectious Disease"/>
            <person name="Wu L."/>
            <person name="Ma J."/>
        </authorList>
    </citation>
    <scope>NUCLEOTIDE SEQUENCE [LARGE SCALE GENOMIC DNA]</scope>
    <source>
        <strain evidence="2">KCTC 23723</strain>
    </source>
</reference>
<evidence type="ECO:0000313" key="1">
    <source>
        <dbReference type="EMBL" id="GGW57710.1"/>
    </source>
</evidence>
<organism evidence="1 2">
    <name type="scientific">Alishewanella tabrizica</name>
    <dbReference type="NCBI Taxonomy" id="671278"/>
    <lineage>
        <taxon>Bacteria</taxon>
        <taxon>Pseudomonadati</taxon>
        <taxon>Pseudomonadota</taxon>
        <taxon>Gammaproteobacteria</taxon>
        <taxon>Alteromonadales</taxon>
        <taxon>Alteromonadaceae</taxon>
        <taxon>Alishewanella</taxon>
    </lineage>
</organism>
<accession>A0ABQ2WK20</accession>
<dbReference type="Proteomes" id="UP000634667">
    <property type="component" value="Unassembled WGS sequence"/>
</dbReference>
<evidence type="ECO:0008006" key="3">
    <source>
        <dbReference type="Google" id="ProtNLM"/>
    </source>
</evidence>
<dbReference type="RefSeq" id="WP_189481566.1">
    <property type="nucleotide sequence ID" value="NZ_BMYR01000004.1"/>
</dbReference>
<dbReference type="EMBL" id="BMYR01000004">
    <property type="protein sequence ID" value="GGW57710.1"/>
    <property type="molecule type" value="Genomic_DNA"/>
</dbReference>
<gene>
    <name evidence="1" type="ORF">GCM10008111_12260</name>
</gene>
<sequence length="83" mass="9223">MSYRVKIGRHNEVELPDALCQALGVKIGDIMVFEASPDSQALTVTKHNDQTLTDDQIAAAKNLSRIIPHPIEDEQHEQTTNSK</sequence>
<evidence type="ECO:0000313" key="2">
    <source>
        <dbReference type="Proteomes" id="UP000634667"/>
    </source>
</evidence>
<keyword evidence="2" id="KW-1185">Reference proteome</keyword>
<protein>
    <recommendedName>
        <fullName evidence="3">SpoVT-AbrB domain-containing protein</fullName>
    </recommendedName>
</protein>
<name>A0ABQ2WK20_9ALTE</name>